<organism evidence="1 2">
    <name type="scientific">Avena sativa</name>
    <name type="common">Oat</name>
    <dbReference type="NCBI Taxonomy" id="4498"/>
    <lineage>
        <taxon>Eukaryota</taxon>
        <taxon>Viridiplantae</taxon>
        <taxon>Streptophyta</taxon>
        <taxon>Embryophyta</taxon>
        <taxon>Tracheophyta</taxon>
        <taxon>Spermatophyta</taxon>
        <taxon>Magnoliopsida</taxon>
        <taxon>Liliopsida</taxon>
        <taxon>Poales</taxon>
        <taxon>Poaceae</taxon>
        <taxon>BOP clade</taxon>
        <taxon>Pooideae</taxon>
        <taxon>Poodae</taxon>
        <taxon>Poeae</taxon>
        <taxon>Poeae Chloroplast Group 1 (Aveneae type)</taxon>
        <taxon>Aveninae</taxon>
        <taxon>Avena</taxon>
    </lineage>
</organism>
<accession>A0ACD5Z6M1</accession>
<evidence type="ECO:0000313" key="1">
    <source>
        <dbReference type="EnsemblPlants" id="AVESA.00010b.r2.6CG1087990.1.CDS"/>
    </source>
</evidence>
<protein>
    <submittedName>
        <fullName evidence="1">Uncharacterized protein</fullName>
    </submittedName>
</protein>
<dbReference type="Proteomes" id="UP001732700">
    <property type="component" value="Chromosome 6C"/>
</dbReference>
<reference evidence="1" key="1">
    <citation type="submission" date="2021-05" db="EMBL/GenBank/DDBJ databases">
        <authorList>
            <person name="Scholz U."/>
            <person name="Mascher M."/>
            <person name="Fiebig A."/>
        </authorList>
    </citation>
    <scope>NUCLEOTIDE SEQUENCE [LARGE SCALE GENOMIC DNA]</scope>
</reference>
<keyword evidence="2" id="KW-1185">Reference proteome</keyword>
<dbReference type="EnsemblPlants" id="AVESA.00010b.r2.6CG1087990.1">
    <property type="protein sequence ID" value="AVESA.00010b.r2.6CG1087990.1.CDS"/>
    <property type="gene ID" value="AVESA.00010b.r2.6CG1087990"/>
</dbReference>
<reference evidence="1" key="2">
    <citation type="submission" date="2025-09" db="UniProtKB">
        <authorList>
            <consortium name="EnsemblPlants"/>
        </authorList>
    </citation>
    <scope>IDENTIFICATION</scope>
</reference>
<name>A0ACD5Z6M1_AVESA</name>
<proteinExistence type="predicted"/>
<sequence length="331" mass="36009">MCSSKKAFFRLIFRAIQKANCYHSEGHGTASCSAAGGGSDVYYMLVFGLVQVMLSQIPDFHNMAWLSVFAAVMSFSYSFIGFGLGAAKVIENGAIKGGMGGIALASPTQKVWRVAQALGDIAYAYPYTLALLEIQDTLRSPPAESKTMKTASRASIVVTTFLYLGCGCFGYAAFGDATPGNLLTGFGFYEPYWLIDLANLCVVLHLLGGYQVYGQPAFALAERRFGTEACVFNMELPLLGLRRVNLFRLCYRTAYVAATTTVAVWFPYFNQVVGLIGAFSFWPKVIHFPVEMYIVHAKVAPWTQRWLAIRAFSGACLLICVFASVGSAVGS</sequence>
<evidence type="ECO:0000313" key="2">
    <source>
        <dbReference type="Proteomes" id="UP001732700"/>
    </source>
</evidence>